<dbReference type="InterPro" id="IPR016186">
    <property type="entry name" value="C-type_lectin-like/link_sf"/>
</dbReference>
<organism evidence="26 27">
    <name type="scientific">Melipona bicolor</name>
    <dbReference type="NCBI Taxonomy" id="60889"/>
    <lineage>
        <taxon>Eukaryota</taxon>
        <taxon>Metazoa</taxon>
        <taxon>Ecdysozoa</taxon>
        <taxon>Arthropoda</taxon>
        <taxon>Hexapoda</taxon>
        <taxon>Insecta</taxon>
        <taxon>Pterygota</taxon>
        <taxon>Neoptera</taxon>
        <taxon>Endopterygota</taxon>
        <taxon>Hymenoptera</taxon>
        <taxon>Apocrita</taxon>
        <taxon>Aculeata</taxon>
        <taxon>Apoidea</taxon>
        <taxon>Anthophila</taxon>
        <taxon>Apidae</taxon>
        <taxon>Melipona</taxon>
    </lineage>
</organism>
<evidence type="ECO:0000259" key="22">
    <source>
        <dbReference type="PROSITE" id="PS50240"/>
    </source>
</evidence>
<dbReference type="InterPro" id="IPR033116">
    <property type="entry name" value="TRYPSIN_SER"/>
</dbReference>
<feature type="disulfide bond" evidence="15">
    <location>
        <begin position="1319"/>
        <end position="1334"/>
    </location>
</feature>
<dbReference type="InterPro" id="IPR009003">
    <property type="entry name" value="Peptidase_S1_PA"/>
</dbReference>
<feature type="compositionally biased region" description="Polar residues" evidence="18">
    <location>
        <begin position="449"/>
        <end position="476"/>
    </location>
</feature>
<dbReference type="GO" id="GO:0005576">
    <property type="term" value="C:extracellular region"/>
    <property type="evidence" value="ECO:0007669"/>
    <property type="project" value="InterPro"/>
</dbReference>
<feature type="domain" description="C-type lectin" evidence="20">
    <location>
        <begin position="932"/>
        <end position="1067"/>
    </location>
</feature>
<dbReference type="SMART" id="SM00130">
    <property type="entry name" value="KR"/>
    <property type="match status" value="1"/>
</dbReference>
<evidence type="ECO:0000256" key="3">
    <source>
        <dbReference type="ARBA" id="ARBA00022670"/>
    </source>
</evidence>
<dbReference type="Pfam" id="PF00051">
    <property type="entry name" value="Kringle"/>
    <property type="match status" value="1"/>
</dbReference>
<feature type="region of interest" description="Disordered" evidence="18">
    <location>
        <begin position="530"/>
        <end position="788"/>
    </location>
</feature>
<dbReference type="Pfam" id="PF00057">
    <property type="entry name" value="Ldl_recept_a"/>
    <property type="match status" value="3"/>
</dbReference>
<dbReference type="PANTHER" id="PTHR48071:SF16">
    <property type="entry name" value="MACROPHAGE SCAVENGER RECEPTOR TYPES I AND II"/>
    <property type="match status" value="1"/>
</dbReference>
<dbReference type="Gene3D" id="2.170.140.10">
    <property type="entry name" value="Chitin binding domain"/>
    <property type="match status" value="3"/>
</dbReference>
<reference evidence="26" key="1">
    <citation type="submission" date="2021-10" db="EMBL/GenBank/DDBJ databases">
        <title>Melipona bicolor Genome sequencing and assembly.</title>
        <authorList>
            <person name="Araujo N.S."/>
            <person name="Arias M.C."/>
        </authorList>
    </citation>
    <scope>NUCLEOTIDE SEQUENCE</scope>
    <source>
        <strain evidence="26">USP_2M_L1-L4_2017</strain>
        <tissue evidence="26">Whole body</tissue>
    </source>
</reference>
<evidence type="ECO:0000256" key="5">
    <source>
        <dbReference type="ARBA" id="ARBA00022737"/>
    </source>
</evidence>
<evidence type="ECO:0000256" key="19">
    <source>
        <dbReference type="SAM" id="SignalP"/>
    </source>
</evidence>
<dbReference type="GO" id="GO:0016020">
    <property type="term" value="C:membrane"/>
    <property type="evidence" value="ECO:0007669"/>
    <property type="project" value="InterPro"/>
</dbReference>
<feature type="disulfide bond" evidence="16">
    <location>
        <begin position="1533"/>
        <end position="1594"/>
    </location>
</feature>
<comment type="caution">
    <text evidence="26">The sequence shown here is derived from an EMBL/GenBank/DDBJ whole genome shotgun (WGS) entry which is preliminary data.</text>
</comment>
<dbReference type="CDD" id="cd00190">
    <property type="entry name" value="Tryp_SPc"/>
    <property type="match status" value="1"/>
</dbReference>
<dbReference type="PANTHER" id="PTHR48071">
    <property type="entry name" value="SRCR DOMAIN-CONTAINING PROTEIN"/>
    <property type="match status" value="1"/>
</dbReference>
<feature type="compositionally biased region" description="Polar residues" evidence="18">
    <location>
        <begin position="530"/>
        <end position="548"/>
    </location>
</feature>
<feature type="disulfide bond" evidence="15">
    <location>
        <begin position="1182"/>
        <end position="1194"/>
    </location>
</feature>
<evidence type="ECO:0000256" key="14">
    <source>
        <dbReference type="PROSITE-ProRule" id="PRU00121"/>
    </source>
</evidence>
<proteinExistence type="predicted"/>
<feature type="disulfide bond" evidence="16">
    <location>
        <begin position="1415"/>
        <end position="1425"/>
    </location>
</feature>
<dbReference type="EMBL" id="JAHYIQ010000002">
    <property type="protein sequence ID" value="KAK1135090.1"/>
    <property type="molecule type" value="Genomic_DNA"/>
</dbReference>
<feature type="domain" description="Chitin-binding type-2" evidence="24">
    <location>
        <begin position="207"/>
        <end position="264"/>
    </location>
</feature>
<dbReference type="PROSITE" id="PS50940">
    <property type="entry name" value="CHIT_BIND_II"/>
    <property type="match status" value="3"/>
</dbReference>
<dbReference type="FunFam" id="3.10.250.10:FF:000007">
    <property type="entry name" value="Soluble scavenger receptor cysteine-rich domain-containing protein SSC5D"/>
    <property type="match status" value="1"/>
</dbReference>
<evidence type="ECO:0000313" key="26">
    <source>
        <dbReference type="EMBL" id="KAK1135090.1"/>
    </source>
</evidence>
<dbReference type="Pfam" id="PF01607">
    <property type="entry name" value="CBM_14"/>
    <property type="match status" value="3"/>
</dbReference>
<evidence type="ECO:0000259" key="24">
    <source>
        <dbReference type="PROSITE" id="PS50940"/>
    </source>
</evidence>
<feature type="disulfide bond" evidence="15">
    <location>
        <begin position="1201"/>
        <end position="1216"/>
    </location>
</feature>
<dbReference type="Gene3D" id="3.10.250.10">
    <property type="entry name" value="SRCR-like domain"/>
    <property type="match status" value="3"/>
</dbReference>
<dbReference type="PRINTS" id="PR00261">
    <property type="entry name" value="LDLRECEPTOR"/>
</dbReference>
<evidence type="ECO:0000256" key="10">
    <source>
        <dbReference type="ARBA" id="ARBA00023170"/>
    </source>
</evidence>
<dbReference type="Gene3D" id="4.10.400.10">
    <property type="entry name" value="Low-density Lipoprotein Receptor"/>
    <property type="match status" value="3"/>
</dbReference>
<feature type="chain" id="PRO_5041322892" description="limulus clotting factor C" evidence="19">
    <location>
        <begin position="26"/>
        <end position="1889"/>
    </location>
</feature>
<feature type="disulfide bond" evidence="16">
    <location>
        <begin position="1564"/>
        <end position="1574"/>
    </location>
</feature>
<dbReference type="InterPro" id="IPR002557">
    <property type="entry name" value="Chitin-bd_dom"/>
</dbReference>
<evidence type="ECO:0000259" key="20">
    <source>
        <dbReference type="PROSITE" id="PS50041"/>
    </source>
</evidence>
<feature type="region of interest" description="Disordered" evidence="18">
    <location>
        <begin position="87"/>
        <end position="189"/>
    </location>
</feature>
<dbReference type="GO" id="GO:0008061">
    <property type="term" value="F:chitin binding"/>
    <property type="evidence" value="ECO:0007669"/>
    <property type="project" value="InterPro"/>
</dbReference>
<feature type="disulfide bond" evidence="16">
    <location>
        <begin position="1520"/>
        <end position="1584"/>
    </location>
</feature>
<dbReference type="PROSITE" id="PS50948">
    <property type="entry name" value="PAN"/>
    <property type="match status" value="1"/>
</dbReference>
<dbReference type="InterPro" id="IPR001190">
    <property type="entry name" value="SRCR"/>
</dbReference>
<dbReference type="PROSITE" id="PS50240">
    <property type="entry name" value="TRYPSIN_DOM"/>
    <property type="match status" value="1"/>
</dbReference>
<evidence type="ECO:0000256" key="4">
    <source>
        <dbReference type="ARBA" id="ARBA00022729"/>
    </source>
</evidence>
<dbReference type="PROSITE" id="PS50070">
    <property type="entry name" value="KRINGLE_2"/>
    <property type="match status" value="1"/>
</dbReference>
<dbReference type="InterPro" id="IPR013806">
    <property type="entry name" value="Kringle-like"/>
</dbReference>
<keyword evidence="3 17" id="KW-0645">Protease</keyword>
<dbReference type="PROSITE" id="PS01209">
    <property type="entry name" value="LDLRA_1"/>
    <property type="match status" value="2"/>
</dbReference>
<dbReference type="FunFam" id="3.10.250.10:FF:000026">
    <property type="entry name" value="Tequila, isoform D"/>
    <property type="match status" value="1"/>
</dbReference>
<dbReference type="SUPFAM" id="SSF56436">
    <property type="entry name" value="C-type lectin-like"/>
    <property type="match status" value="1"/>
</dbReference>
<sequence>MMSRYTDRFLVTLAFLCFVIALAHAIYDPGEVTTKPPKHREPVLPWYTPGRVDSSEDLSRSPKWQVDQDSPRKPIVIDANSKLKWSSWKRNQGSDIEQRTETSGDSQNTTDFDQHAGSSLEYSGVPLEQQQEDKGLPPSPDGFQKQRDKEKKQNASKGTNFQTVMKDDDQDDFYEGVPPDSKKSRKEKIYQSTKQKLTVARYDDKRGVQCPEFDSTGQFVYPPDCQFFVNCWKGRAFVQPCAPGTLFNPDTLECDFPHKVKCYGREVADFPSDKHLDSSENREPLLSGNHQGYMEHGRPQEPRCPPHITGLITHPSDCTKFLQCANGGTYIMDCAPGTVFNPSISVCDWPNNVRGCEDAVKSKEEATTPLVPPDYEDYRKPEQPRKIVCPADYTGLLPHPDTCKKFLQCLKGGTFIMDCGPGTAFNPAISVCDWPYNVPRCNEDKPSRTQHSLGSPTTTTNKPWHSYHGSTDSRTWQHTHQHNHNHTSQGRYRPGYTRDHPNHSVTTDRSGTDWDSLRPTWIPSWKPSDWTTATPPYSQGRQYTNTNPHYGAPNEQHPYNDHDRWDHVSESGHKHPQWQNRYHHYHHHHHHPHGPVHDSDKNTETQQPVAPQTSESHGTETGGWHSTHGYQHEHHHYHYGDHSRPETVPNYPWDAVDSGQQTQQPVFDQTGDKPPTPRFDYSPNRDFTFEDGNANQGREFLPNRQEHGRTGPAFSAGPGSDVYVDRNYQSSGGGDSKFHVQNRTSWQPVPTGNSFAPGSWSQQGPEQAPNQNQDQNRQWDQEEPPFPSYYIPPVEPMDHSRKTALLTPISGQVIRLRGGSGPYVGYVEVQGTNPGWGTVCDSKYGWTVKEAHVVCKQLGYPSGAEMAWQGRGSRNGVPAWIAANSVSCQDRESKFQSCKFTHEQQCRVERDAVGVKCVQNRVAHCRKDETPHEGQCYHLVEPENGLNHQEALDYCTQRQSRLLDITSQAENDFISEWVLQTQPEIASIMTSGVGFTTMNRTLWLWEDSSRAKFRFTKWWPGWMADKRHPPIVGFRPACIVMKRKFPCHDRPDSICVADYFFWDAEDCAASGKGHSFICKRPYDDIGCIYGKGSQYAGTANVTVSGKECLSWGDPEVAHSLEIHVLNRDLREKLKTHNYCRNPNPNREIKPWCFTGPRGEKDHCDIPPCGNLGSQRSVSMGQCMPRHFECSPGECIPSTWVCDGEEDCTDGRDERSCVSYMDLYQKYSKHKLEGYDVQKWLHTSLKTCALRCKEADFTCRSFSHKADENICFLSDSNVGMTGSLKPNKEYDYYEMKDRSVDCKGMYVCENRKCINQSQVCNGKNDCNDRSDETICTVENLDYDIRLAGTENDYQGRVEVKILGVWGQVCDDGFGMIDADVICKELGFGLGALEVSPGGFFGNMDPSTRFMVDQLKCRGNETSLRECDFDGWGVHNCQPEEAVGVVCKTAVNTCQDGHWKCDKSPACIPTTFICDEVVDCPDGSDENSEHCNAPFEIRLANGSSPLEGRVEVRHHGIWGTVCDDDFSVAAATVICRSLGYGGLATPKKDGYFGPGEGPIWLDEVFCHGNETQLHRCDHNYWGQHNCNHDEDAGVICTPGDVNDSKLHLETVLRLPEKDINDILPANCGRRFKDFNEDEDLIFEKVVRGNVAPKGSYPWQASIRVRGHSRSNHWCGAVIVSPLHVLTAAHCLEGYNKGTYFVRAGDYNTEVEEGTEIDADIEDYYIHEEFRKGHRMNNDIALVLLKRRGIPLGKDVMPICLPSEQAEYPPGLNCTISGFGSIETGKSTHSKDLRYGWIPLLDQSVCRAGHVYGEGAISDGMVCAGYLDEGIDTCDGDSGGPLVCLHNGAFTLYGLTSWGQHCGKANKPGVYVRVSHYRQWIDRKIKDSLAGR</sequence>
<name>A0AA40KW14_9HYME</name>
<feature type="domain" description="SRCR" evidence="23">
    <location>
        <begin position="1343"/>
        <end position="1446"/>
    </location>
</feature>
<evidence type="ECO:0000256" key="17">
    <source>
        <dbReference type="RuleBase" id="RU363034"/>
    </source>
</evidence>
<keyword evidence="7" id="KW-0353">Hemolymph clotting</keyword>
<evidence type="ECO:0000256" key="2">
    <source>
        <dbReference type="ARBA" id="ARBA00022659"/>
    </source>
</evidence>
<feature type="disulfide bond" evidence="15">
    <location>
        <begin position="1307"/>
        <end position="1325"/>
    </location>
</feature>
<keyword evidence="6 17" id="KW-0378">Hydrolase</keyword>
<dbReference type="InterPro" id="IPR036055">
    <property type="entry name" value="LDL_receptor-like_sf"/>
</dbReference>
<dbReference type="FunFam" id="2.40.10.10:FF:000120">
    <property type="entry name" value="Putative serine protease"/>
    <property type="match status" value="1"/>
</dbReference>
<feature type="domain" description="SRCR" evidence="23">
    <location>
        <begin position="814"/>
        <end position="918"/>
    </location>
</feature>
<feature type="domain" description="Kringle" evidence="21">
    <location>
        <begin position="1086"/>
        <end position="1168"/>
    </location>
</feature>
<evidence type="ECO:0000256" key="8">
    <source>
        <dbReference type="ARBA" id="ARBA00022825"/>
    </source>
</evidence>
<dbReference type="InterPro" id="IPR000001">
    <property type="entry name" value="Kringle"/>
</dbReference>
<feature type="disulfide bond" evidence="16">
    <location>
        <begin position="888"/>
        <end position="898"/>
    </location>
</feature>
<feature type="domain" description="Apple" evidence="25">
    <location>
        <begin position="1216"/>
        <end position="1296"/>
    </location>
</feature>
<evidence type="ECO:0000256" key="15">
    <source>
        <dbReference type="PROSITE-ProRule" id="PRU00124"/>
    </source>
</evidence>
<keyword evidence="9 16" id="KW-1015">Disulfide bond</keyword>
<feature type="domain" description="Chitin-binding type-2" evidence="24">
    <location>
        <begin position="301"/>
        <end position="358"/>
    </location>
</feature>
<feature type="region of interest" description="Disordered" evidence="18">
    <location>
        <begin position="30"/>
        <end position="75"/>
    </location>
</feature>
<evidence type="ECO:0000256" key="1">
    <source>
        <dbReference type="ARBA" id="ARBA00022572"/>
    </source>
</evidence>
<dbReference type="InterPro" id="IPR003609">
    <property type="entry name" value="Pan_app"/>
</dbReference>
<keyword evidence="4 19" id="KW-0732">Signal</keyword>
<feature type="compositionally biased region" description="Basic and acidic residues" evidence="18">
    <location>
        <begin position="558"/>
        <end position="573"/>
    </location>
</feature>
<dbReference type="PROSITE" id="PS00135">
    <property type="entry name" value="TRYPSIN_SER"/>
    <property type="match status" value="1"/>
</dbReference>
<evidence type="ECO:0000256" key="9">
    <source>
        <dbReference type="ARBA" id="ARBA00023157"/>
    </source>
</evidence>
<evidence type="ECO:0000256" key="6">
    <source>
        <dbReference type="ARBA" id="ARBA00022801"/>
    </source>
</evidence>
<dbReference type="SUPFAM" id="SSF50494">
    <property type="entry name" value="Trypsin-like serine proteases"/>
    <property type="match status" value="1"/>
</dbReference>
<feature type="compositionally biased region" description="Basic residues" evidence="18">
    <location>
        <begin position="581"/>
        <end position="594"/>
    </location>
</feature>
<keyword evidence="10" id="KW-0675">Receptor</keyword>
<dbReference type="EC" id="3.4.21.84" evidence="13"/>
<evidence type="ECO:0000256" key="16">
    <source>
        <dbReference type="PROSITE-ProRule" id="PRU00196"/>
    </source>
</evidence>
<dbReference type="Pfam" id="PF00024">
    <property type="entry name" value="PAN_1"/>
    <property type="match status" value="1"/>
</dbReference>
<keyword evidence="5" id="KW-0677">Repeat</keyword>
<evidence type="ECO:0000313" key="27">
    <source>
        <dbReference type="Proteomes" id="UP001177670"/>
    </source>
</evidence>
<feature type="compositionally biased region" description="Basic and acidic residues" evidence="18">
    <location>
        <begin position="144"/>
        <end position="153"/>
    </location>
</feature>
<dbReference type="PRINTS" id="PR00018">
    <property type="entry name" value="KRINGLE"/>
</dbReference>
<dbReference type="SMART" id="SM00202">
    <property type="entry name" value="SR"/>
    <property type="match status" value="3"/>
</dbReference>
<evidence type="ECO:0000259" key="23">
    <source>
        <dbReference type="PROSITE" id="PS50287"/>
    </source>
</evidence>
<keyword evidence="11" id="KW-0325">Glycoprotein</keyword>
<evidence type="ECO:0000256" key="11">
    <source>
        <dbReference type="ARBA" id="ARBA00023180"/>
    </source>
</evidence>
<dbReference type="SMART" id="SM00494">
    <property type="entry name" value="ChtBD2"/>
    <property type="match status" value="3"/>
</dbReference>
<dbReference type="SUPFAM" id="SSF57440">
    <property type="entry name" value="Kringle-like"/>
    <property type="match status" value="1"/>
</dbReference>
<dbReference type="Gene3D" id="2.40.10.10">
    <property type="entry name" value="Trypsin-like serine proteases"/>
    <property type="match status" value="1"/>
</dbReference>
<dbReference type="PROSITE" id="PS00420">
    <property type="entry name" value="SRCR_1"/>
    <property type="match status" value="1"/>
</dbReference>
<keyword evidence="27" id="KW-1185">Reference proteome</keyword>
<evidence type="ECO:0000259" key="21">
    <source>
        <dbReference type="PROSITE" id="PS50070"/>
    </source>
</evidence>
<dbReference type="InterPro" id="IPR036772">
    <property type="entry name" value="SRCR-like_dom_sf"/>
</dbReference>
<feature type="compositionally biased region" description="Polar residues" evidence="18">
    <location>
        <begin position="658"/>
        <end position="667"/>
    </location>
</feature>
<feature type="region of interest" description="Disordered" evidence="18">
    <location>
        <begin position="443"/>
        <end position="513"/>
    </location>
</feature>
<dbReference type="Gene3D" id="3.10.100.10">
    <property type="entry name" value="Mannose-Binding Protein A, subunit A"/>
    <property type="match status" value="1"/>
</dbReference>
<dbReference type="Pfam" id="PF00530">
    <property type="entry name" value="SRCR"/>
    <property type="match status" value="3"/>
</dbReference>
<evidence type="ECO:0000259" key="25">
    <source>
        <dbReference type="PROSITE" id="PS50948"/>
    </source>
</evidence>
<dbReference type="InterPro" id="IPR001304">
    <property type="entry name" value="C-type_lectin-like"/>
</dbReference>
<dbReference type="PROSITE" id="PS00134">
    <property type="entry name" value="TRYPSIN_HIS"/>
    <property type="match status" value="1"/>
</dbReference>
<feature type="disulfide bond" evidence="15">
    <location>
        <begin position="1189"/>
        <end position="1207"/>
    </location>
</feature>
<dbReference type="PRINTS" id="PR00258">
    <property type="entry name" value="SPERACTRCPTR"/>
</dbReference>
<dbReference type="PROSITE" id="PS50041">
    <property type="entry name" value="C_TYPE_LECTIN_2"/>
    <property type="match status" value="1"/>
</dbReference>
<dbReference type="Pfam" id="PF00089">
    <property type="entry name" value="Trypsin"/>
    <property type="match status" value="1"/>
</dbReference>
<dbReference type="PROSITE" id="PS50068">
    <property type="entry name" value="LDLRA_2"/>
    <property type="match status" value="3"/>
</dbReference>
<gene>
    <name evidence="26" type="ORF">K0M31_007860</name>
</gene>
<feature type="compositionally biased region" description="Polar residues" evidence="18">
    <location>
        <begin position="739"/>
        <end position="769"/>
    </location>
</feature>
<dbReference type="InterPro" id="IPR016187">
    <property type="entry name" value="CTDL_fold"/>
</dbReference>
<feature type="domain" description="SRCR" evidence="23">
    <location>
        <begin position="1495"/>
        <end position="1595"/>
    </location>
</feature>
<feature type="compositionally biased region" description="Polar residues" evidence="18">
    <location>
        <begin position="604"/>
        <end position="616"/>
    </location>
</feature>
<evidence type="ECO:0000256" key="7">
    <source>
        <dbReference type="ARBA" id="ARBA00022820"/>
    </source>
</evidence>
<dbReference type="SMART" id="SM00020">
    <property type="entry name" value="Tryp_SPc"/>
    <property type="match status" value="1"/>
</dbReference>
<dbReference type="SUPFAM" id="SSF57625">
    <property type="entry name" value="Invertebrate chitin-binding proteins"/>
    <property type="match status" value="3"/>
</dbReference>
<dbReference type="SMART" id="SM00192">
    <property type="entry name" value="LDLa"/>
    <property type="match status" value="3"/>
</dbReference>
<dbReference type="SMART" id="SM00034">
    <property type="entry name" value="CLECT"/>
    <property type="match status" value="1"/>
</dbReference>
<dbReference type="SUPFAM" id="SSF57424">
    <property type="entry name" value="LDL receptor-like module"/>
    <property type="match status" value="3"/>
</dbReference>
<dbReference type="InterPro" id="IPR043504">
    <property type="entry name" value="Peptidase_S1_PA_chymotrypsin"/>
</dbReference>
<dbReference type="CDD" id="cd01099">
    <property type="entry name" value="PAN_AP_HGF"/>
    <property type="match status" value="1"/>
</dbReference>
<evidence type="ECO:0000256" key="12">
    <source>
        <dbReference type="ARBA" id="ARBA00052079"/>
    </source>
</evidence>
<accession>A0AA40KW14</accession>
<dbReference type="InterPro" id="IPR018114">
    <property type="entry name" value="TRYPSIN_HIS"/>
</dbReference>
<dbReference type="Proteomes" id="UP001177670">
    <property type="component" value="Unassembled WGS sequence"/>
</dbReference>
<dbReference type="InterPro" id="IPR001254">
    <property type="entry name" value="Trypsin_dom"/>
</dbReference>
<keyword evidence="1 14" id="KW-0420">Kringle</keyword>
<dbReference type="PROSITE" id="PS50287">
    <property type="entry name" value="SRCR_2"/>
    <property type="match status" value="3"/>
</dbReference>
<dbReference type="InterPro" id="IPR038178">
    <property type="entry name" value="Kringle_sf"/>
</dbReference>
<feature type="domain" description="Chitin-binding type-2" evidence="24">
    <location>
        <begin position="386"/>
        <end position="443"/>
    </location>
</feature>
<dbReference type="SMART" id="SM00473">
    <property type="entry name" value="PAN_AP"/>
    <property type="match status" value="1"/>
</dbReference>
<dbReference type="InterPro" id="IPR023415">
    <property type="entry name" value="LDLR_class-A_CS"/>
</dbReference>
<keyword evidence="8 17" id="KW-0720">Serine protease</keyword>
<dbReference type="InterPro" id="IPR002172">
    <property type="entry name" value="LDrepeatLR_classA_rpt"/>
</dbReference>
<dbReference type="GO" id="GO:0006508">
    <property type="term" value="P:proteolysis"/>
    <property type="evidence" value="ECO:0007669"/>
    <property type="project" value="UniProtKB-KW"/>
</dbReference>
<dbReference type="GO" id="GO:0042381">
    <property type="term" value="P:hemolymph coagulation"/>
    <property type="evidence" value="ECO:0007669"/>
    <property type="project" value="UniProtKB-KW"/>
</dbReference>
<feature type="signal peptide" evidence="19">
    <location>
        <begin position="1"/>
        <end position="25"/>
    </location>
</feature>
<keyword evidence="2" id="KW-0768">Sushi</keyword>
<dbReference type="CDD" id="cd00037">
    <property type="entry name" value="CLECT"/>
    <property type="match status" value="1"/>
</dbReference>
<dbReference type="SUPFAM" id="SSF56487">
    <property type="entry name" value="SRCR-like"/>
    <property type="match status" value="3"/>
</dbReference>
<feature type="compositionally biased region" description="Polar residues" evidence="18">
    <location>
        <begin position="103"/>
        <end position="121"/>
    </location>
</feature>
<comment type="caution">
    <text evidence="16">Lacks conserved residue(s) required for the propagation of feature annotation.</text>
</comment>
<dbReference type="SUPFAM" id="SSF57414">
    <property type="entry name" value="Hairpin loop containing domain-like"/>
    <property type="match status" value="1"/>
</dbReference>
<comment type="catalytic activity">
    <reaction evidence="12">
        <text>Selective cleavage of 103-Arg-|-Ser-104 and 124-Ile-|-Ile-125 bonds in Limulus clotting factor B to form activated factor B. Cleavage of -Pro-Arg-|-Xaa- bonds in synthetic substrates.</text>
        <dbReference type="EC" id="3.4.21.84"/>
    </reaction>
</comment>
<dbReference type="CDD" id="cd00108">
    <property type="entry name" value="KR"/>
    <property type="match status" value="1"/>
</dbReference>
<dbReference type="InterPro" id="IPR036508">
    <property type="entry name" value="Chitin-bd_dom_sf"/>
</dbReference>
<evidence type="ECO:0000256" key="18">
    <source>
        <dbReference type="SAM" id="MobiDB-lite"/>
    </source>
</evidence>
<dbReference type="GO" id="GO:0004252">
    <property type="term" value="F:serine-type endopeptidase activity"/>
    <property type="evidence" value="ECO:0007669"/>
    <property type="project" value="InterPro"/>
</dbReference>
<dbReference type="Gene3D" id="3.50.4.10">
    <property type="entry name" value="Hepatocyte Growth Factor"/>
    <property type="match status" value="1"/>
</dbReference>
<protein>
    <recommendedName>
        <fullName evidence="13">limulus clotting factor C</fullName>
        <ecNumber evidence="13">3.4.21.84</ecNumber>
    </recommendedName>
</protein>
<evidence type="ECO:0000256" key="13">
    <source>
        <dbReference type="ARBA" id="ARBA00066707"/>
    </source>
</evidence>
<dbReference type="Gene3D" id="2.40.20.10">
    <property type="entry name" value="Plasminogen Kringle 4"/>
    <property type="match status" value="1"/>
</dbReference>
<dbReference type="CDD" id="cd00112">
    <property type="entry name" value="LDLa"/>
    <property type="match status" value="3"/>
</dbReference>
<feature type="domain" description="Peptidase S1" evidence="22">
    <location>
        <begin position="1643"/>
        <end position="1883"/>
    </location>
</feature>